<dbReference type="EMBL" id="FNVR01000013">
    <property type="protein sequence ID" value="SEG10034.1"/>
    <property type="molecule type" value="Genomic_DNA"/>
</dbReference>
<keyword evidence="8 10" id="KW-0811">Translocation</keyword>
<dbReference type="Pfam" id="PF03840">
    <property type="entry name" value="SecG"/>
    <property type="match status" value="1"/>
</dbReference>
<evidence type="ECO:0000256" key="3">
    <source>
        <dbReference type="ARBA" id="ARBA00022448"/>
    </source>
</evidence>
<keyword evidence="3 10" id="KW-0813">Transport</keyword>
<dbReference type="OrthoDB" id="1122493at2"/>
<dbReference type="Proteomes" id="UP000236736">
    <property type="component" value="Unassembled WGS sequence"/>
</dbReference>
<evidence type="ECO:0000256" key="11">
    <source>
        <dbReference type="SAM" id="MobiDB-lite"/>
    </source>
</evidence>
<keyword evidence="13" id="KW-1185">Reference proteome</keyword>
<evidence type="ECO:0000256" key="8">
    <source>
        <dbReference type="ARBA" id="ARBA00023010"/>
    </source>
</evidence>
<comment type="subcellular location">
    <subcellularLocation>
        <location evidence="1 10">Cell membrane</location>
        <topology evidence="1 10">Multi-pass membrane protein</topology>
    </subcellularLocation>
</comment>
<feature type="transmembrane region" description="Helical" evidence="10">
    <location>
        <begin position="53"/>
        <end position="72"/>
    </location>
</feature>
<comment type="similarity">
    <text evidence="2 10">Belongs to the SecG family.</text>
</comment>
<dbReference type="GO" id="GO:0043952">
    <property type="term" value="P:protein transport by the Sec complex"/>
    <property type="evidence" value="ECO:0007669"/>
    <property type="project" value="TreeGrafter"/>
</dbReference>
<keyword evidence="4 10" id="KW-1003">Cell membrane</keyword>
<dbReference type="GO" id="GO:0015450">
    <property type="term" value="F:protein-transporting ATPase activity"/>
    <property type="evidence" value="ECO:0007669"/>
    <property type="project" value="UniProtKB-UniRule"/>
</dbReference>
<dbReference type="GO" id="GO:0009306">
    <property type="term" value="P:protein secretion"/>
    <property type="evidence" value="ECO:0007669"/>
    <property type="project" value="UniProtKB-UniRule"/>
</dbReference>
<gene>
    <name evidence="12" type="ORF">SAMN03080598_02480</name>
</gene>
<reference evidence="13" key="1">
    <citation type="submission" date="2016-10" db="EMBL/GenBank/DDBJ databases">
        <authorList>
            <person name="Varghese N."/>
            <person name="Submissions S."/>
        </authorList>
    </citation>
    <scope>NUCLEOTIDE SEQUENCE [LARGE SCALE GENOMIC DNA]</scope>
    <source>
        <strain evidence="13">DSM 17298</strain>
    </source>
</reference>
<dbReference type="InterPro" id="IPR004692">
    <property type="entry name" value="SecG"/>
</dbReference>
<dbReference type="NCBIfam" id="TIGR00810">
    <property type="entry name" value="secG"/>
    <property type="match status" value="1"/>
</dbReference>
<comment type="function">
    <text evidence="10">Involved in protein export. Participates in an early event of protein translocation.</text>
</comment>
<name>A0A1H5XE17_9BACT</name>
<evidence type="ECO:0000256" key="7">
    <source>
        <dbReference type="ARBA" id="ARBA00022989"/>
    </source>
</evidence>
<evidence type="ECO:0000256" key="2">
    <source>
        <dbReference type="ARBA" id="ARBA00008445"/>
    </source>
</evidence>
<feature type="compositionally biased region" description="Polar residues" evidence="11">
    <location>
        <begin position="112"/>
        <end position="125"/>
    </location>
</feature>
<dbReference type="STRING" id="1120964.GCA_001313265_04116"/>
<evidence type="ECO:0000256" key="5">
    <source>
        <dbReference type="ARBA" id="ARBA00022692"/>
    </source>
</evidence>
<accession>A0A1H5XE17</accession>
<evidence type="ECO:0000256" key="10">
    <source>
        <dbReference type="RuleBase" id="RU365087"/>
    </source>
</evidence>
<evidence type="ECO:0000256" key="4">
    <source>
        <dbReference type="ARBA" id="ARBA00022475"/>
    </source>
</evidence>
<dbReference type="GO" id="GO:0065002">
    <property type="term" value="P:intracellular protein transmembrane transport"/>
    <property type="evidence" value="ECO:0007669"/>
    <property type="project" value="TreeGrafter"/>
</dbReference>
<dbReference type="AlphaFoldDB" id="A0A1H5XE17"/>
<organism evidence="12 13">
    <name type="scientific">Algoriphagus boritolerans DSM 17298 = JCM 18970</name>
    <dbReference type="NCBI Taxonomy" id="1120964"/>
    <lineage>
        <taxon>Bacteria</taxon>
        <taxon>Pseudomonadati</taxon>
        <taxon>Bacteroidota</taxon>
        <taxon>Cytophagia</taxon>
        <taxon>Cytophagales</taxon>
        <taxon>Cyclobacteriaceae</taxon>
        <taxon>Algoriphagus</taxon>
    </lineage>
</organism>
<evidence type="ECO:0000256" key="9">
    <source>
        <dbReference type="ARBA" id="ARBA00023136"/>
    </source>
</evidence>
<evidence type="ECO:0000313" key="13">
    <source>
        <dbReference type="Proteomes" id="UP000236736"/>
    </source>
</evidence>
<evidence type="ECO:0000313" key="12">
    <source>
        <dbReference type="EMBL" id="SEG10034.1"/>
    </source>
</evidence>
<dbReference type="RefSeq" id="WP_103925134.1">
    <property type="nucleotide sequence ID" value="NZ_BBFN01000021.1"/>
</dbReference>
<protein>
    <recommendedName>
        <fullName evidence="10">Protein-export membrane protein SecG</fullName>
    </recommendedName>
</protein>
<dbReference type="PANTHER" id="PTHR34182">
    <property type="entry name" value="PROTEIN-EXPORT MEMBRANE PROTEIN SECG"/>
    <property type="match status" value="1"/>
</dbReference>
<keyword evidence="6 10" id="KW-0653">Protein transport</keyword>
<dbReference type="GO" id="GO:0005886">
    <property type="term" value="C:plasma membrane"/>
    <property type="evidence" value="ECO:0007669"/>
    <property type="project" value="UniProtKB-SubCell"/>
</dbReference>
<sequence>MFTLLITIILILAVLLILVILGQNSKGGAGAAFGGSASQIMGVTKTGNVLEKATWVLAVSILVLSLASSAFYTSSQPNQFSSPNIESAKQQVVAPAFGEPQITAPSEETPVESDTTPVENDTTGN</sequence>
<proteinExistence type="inferred from homology"/>
<feature type="region of interest" description="Disordered" evidence="11">
    <location>
        <begin position="99"/>
        <end position="125"/>
    </location>
</feature>
<evidence type="ECO:0000256" key="1">
    <source>
        <dbReference type="ARBA" id="ARBA00004651"/>
    </source>
</evidence>
<keyword evidence="7 10" id="KW-1133">Transmembrane helix</keyword>
<keyword evidence="9 10" id="KW-0472">Membrane</keyword>
<evidence type="ECO:0000256" key="6">
    <source>
        <dbReference type="ARBA" id="ARBA00022927"/>
    </source>
</evidence>
<dbReference type="PANTHER" id="PTHR34182:SF1">
    <property type="entry name" value="PROTEIN-EXPORT MEMBRANE PROTEIN SECG"/>
    <property type="match status" value="1"/>
</dbReference>
<comment type="caution">
    <text evidence="10">Lacks conserved residue(s) required for the propagation of feature annotation.</text>
</comment>
<keyword evidence="5 10" id="KW-0812">Transmembrane</keyword>